<keyword evidence="2" id="KW-1003">Cell membrane</keyword>
<organism evidence="7 8">
    <name type="scientific">Bdellovibrio bacteriovorus</name>
    <dbReference type="NCBI Taxonomy" id="959"/>
    <lineage>
        <taxon>Bacteria</taxon>
        <taxon>Pseudomonadati</taxon>
        <taxon>Bdellovibrionota</taxon>
        <taxon>Bdellovibrionia</taxon>
        <taxon>Bdellovibrionales</taxon>
        <taxon>Pseudobdellovibrionaceae</taxon>
        <taxon>Bdellovibrio</taxon>
    </lineage>
</organism>
<evidence type="ECO:0000256" key="2">
    <source>
        <dbReference type="ARBA" id="ARBA00022475"/>
    </source>
</evidence>
<evidence type="ECO:0000256" key="6">
    <source>
        <dbReference type="SAM" id="Phobius"/>
    </source>
</evidence>
<reference evidence="7 8" key="1">
    <citation type="submission" date="2016-03" db="EMBL/GenBank/DDBJ databases">
        <authorList>
            <person name="Ploux O."/>
        </authorList>
    </citation>
    <scope>NUCLEOTIDE SEQUENCE [LARGE SCALE GENOMIC DNA]</scope>
    <source>
        <strain evidence="7 8">BER2</strain>
    </source>
</reference>
<dbReference type="NCBIfam" id="TIGR00765">
    <property type="entry name" value="yihY_not_rbn"/>
    <property type="match status" value="1"/>
</dbReference>
<evidence type="ECO:0000313" key="7">
    <source>
        <dbReference type="EMBL" id="KYG62248.1"/>
    </source>
</evidence>
<dbReference type="AlphaFoldDB" id="A0A150WGM0"/>
<feature type="transmembrane region" description="Helical" evidence="6">
    <location>
        <begin position="215"/>
        <end position="242"/>
    </location>
</feature>
<evidence type="ECO:0000256" key="5">
    <source>
        <dbReference type="ARBA" id="ARBA00023136"/>
    </source>
</evidence>
<dbReference type="RefSeq" id="WP_063244348.1">
    <property type="nucleotide sequence ID" value="NZ_LUKF01000016.1"/>
</dbReference>
<evidence type="ECO:0000313" key="8">
    <source>
        <dbReference type="Proteomes" id="UP000075391"/>
    </source>
</evidence>
<comment type="caution">
    <text evidence="7">The sequence shown here is derived from an EMBL/GenBank/DDBJ whole genome shotgun (WGS) entry which is preliminary data.</text>
</comment>
<feature type="transmembrane region" description="Helical" evidence="6">
    <location>
        <begin position="77"/>
        <end position="94"/>
    </location>
</feature>
<feature type="transmembrane region" description="Helical" evidence="6">
    <location>
        <begin position="115"/>
        <end position="136"/>
    </location>
</feature>
<gene>
    <name evidence="7" type="ORF">AZI85_06830</name>
</gene>
<dbReference type="InterPro" id="IPR017039">
    <property type="entry name" value="Virul_fac_BrkB"/>
</dbReference>
<evidence type="ECO:0000256" key="1">
    <source>
        <dbReference type="ARBA" id="ARBA00004651"/>
    </source>
</evidence>
<dbReference type="Pfam" id="PF03631">
    <property type="entry name" value="Virul_fac_BrkB"/>
    <property type="match status" value="1"/>
</dbReference>
<feature type="transmembrane region" description="Helical" evidence="6">
    <location>
        <begin position="148"/>
        <end position="167"/>
    </location>
</feature>
<feature type="transmembrane region" description="Helical" evidence="6">
    <location>
        <begin position="179"/>
        <end position="195"/>
    </location>
</feature>
<comment type="subcellular location">
    <subcellularLocation>
        <location evidence="1">Cell membrane</location>
        <topology evidence="1">Multi-pass membrane protein</topology>
    </subcellularLocation>
</comment>
<evidence type="ECO:0000256" key="3">
    <source>
        <dbReference type="ARBA" id="ARBA00022692"/>
    </source>
</evidence>
<dbReference type="PIRSF" id="PIRSF035875">
    <property type="entry name" value="RNase_BN"/>
    <property type="match status" value="1"/>
</dbReference>
<protein>
    <submittedName>
        <fullName evidence="7">Uncharacterized protein</fullName>
    </submittedName>
</protein>
<dbReference type="OrthoDB" id="5290920at2"/>
<keyword evidence="4 6" id="KW-1133">Transmembrane helix</keyword>
<dbReference type="EMBL" id="LUKF01000016">
    <property type="protein sequence ID" value="KYG62248.1"/>
    <property type="molecule type" value="Genomic_DNA"/>
</dbReference>
<proteinExistence type="predicted"/>
<sequence>MRDGEIQLVAASLAFSTAIALVPFIAVVLATFQSIGGLEAFYPQVESLLLRNIREAAGSDVTKFIRIFLKNISAGKLGTTGAVLLFITSIRMLLDMEVGIHRVWNQKNTRPFYKRVIYQWGLILLIPVLLAVYVGFQSLEQFQFVHRVVPAFVSNSIVLVGSLFLIYKLVPTVYVKKSAAFISAVVAALVLYGVHKSYAALALKFFAYNKIYGSFAALPILLFWILTIWYVILAGVALCASLQKRHVA</sequence>
<keyword evidence="5 6" id="KW-0472">Membrane</keyword>
<dbReference type="Proteomes" id="UP000075391">
    <property type="component" value="Unassembled WGS sequence"/>
</dbReference>
<dbReference type="PANTHER" id="PTHR30213:SF0">
    <property type="entry name" value="UPF0761 MEMBRANE PROTEIN YIHY"/>
    <property type="match status" value="1"/>
</dbReference>
<dbReference type="PANTHER" id="PTHR30213">
    <property type="entry name" value="INNER MEMBRANE PROTEIN YHJD"/>
    <property type="match status" value="1"/>
</dbReference>
<feature type="transmembrane region" description="Helical" evidence="6">
    <location>
        <begin position="12"/>
        <end position="32"/>
    </location>
</feature>
<evidence type="ECO:0000256" key="4">
    <source>
        <dbReference type="ARBA" id="ARBA00022989"/>
    </source>
</evidence>
<accession>A0A150WGM0</accession>
<name>A0A150WGM0_BDEBC</name>
<dbReference type="GO" id="GO:0005886">
    <property type="term" value="C:plasma membrane"/>
    <property type="evidence" value="ECO:0007669"/>
    <property type="project" value="UniProtKB-SubCell"/>
</dbReference>
<keyword evidence="3 6" id="KW-0812">Transmembrane</keyword>